<dbReference type="EMBL" id="CP011310">
    <property type="protein sequence ID" value="AKQ43213.1"/>
    <property type="molecule type" value="Genomic_DNA"/>
</dbReference>
<dbReference type="PIRSF" id="PIRSF001217">
    <property type="entry name" value="Protease_4_SppA"/>
    <property type="match status" value="1"/>
</dbReference>
<evidence type="ECO:0000313" key="7">
    <source>
        <dbReference type="EMBL" id="AKQ43213.1"/>
    </source>
</evidence>
<dbReference type="InterPro" id="IPR047272">
    <property type="entry name" value="S49_SppA_C"/>
</dbReference>
<feature type="domain" description="Peptidase S49" evidence="6">
    <location>
        <begin position="381"/>
        <end position="531"/>
    </location>
</feature>
<comment type="similarity">
    <text evidence="1">Belongs to the peptidase S49 family.</text>
</comment>
<evidence type="ECO:0000256" key="3">
    <source>
        <dbReference type="ARBA" id="ARBA00022801"/>
    </source>
</evidence>
<dbReference type="OrthoDB" id="9764363at2"/>
<evidence type="ECO:0000256" key="5">
    <source>
        <dbReference type="PIRSR" id="PIRSR001217-1"/>
    </source>
</evidence>
<keyword evidence="2 7" id="KW-0645">Protease</keyword>
<dbReference type="STRING" id="1648404.CP97_05915"/>
<proteinExistence type="inferred from homology"/>
<dbReference type="Proteomes" id="UP000059113">
    <property type="component" value="Chromosome"/>
</dbReference>
<dbReference type="CDD" id="cd07023">
    <property type="entry name" value="S49_Sppa_N_C"/>
    <property type="match status" value="1"/>
</dbReference>
<gene>
    <name evidence="7" type="ORF">CP97_05915</name>
</gene>
<keyword evidence="4" id="KW-0720">Serine protease</keyword>
<dbReference type="GO" id="GO:0016020">
    <property type="term" value="C:membrane"/>
    <property type="evidence" value="ECO:0007669"/>
    <property type="project" value="InterPro"/>
</dbReference>
<protein>
    <submittedName>
        <fullName evidence="7">Periplasmic serine protease</fullName>
    </submittedName>
</protein>
<dbReference type="InterPro" id="IPR004634">
    <property type="entry name" value="Pept_S49_pIV"/>
</dbReference>
<dbReference type="PATRIC" id="fig|1648404.4.peg.1238"/>
<feature type="domain" description="Peptidase S49" evidence="6">
    <location>
        <begin position="126"/>
        <end position="280"/>
    </location>
</feature>
<dbReference type="AlphaFoldDB" id="A0A0H4W145"/>
<dbReference type="InterPro" id="IPR029045">
    <property type="entry name" value="ClpP/crotonase-like_dom_sf"/>
</dbReference>
<evidence type="ECO:0000256" key="2">
    <source>
        <dbReference type="ARBA" id="ARBA00022670"/>
    </source>
</evidence>
<accession>A0A0H4W145</accession>
<feature type="active site" description="Nucleophile" evidence="5">
    <location>
        <position position="397"/>
    </location>
</feature>
<dbReference type="NCBIfam" id="TIGR00705">
    <property type="entry name" value="SppA_67K"/>
    <property type="match status" value="1"/>
</dbReference>
<name>A0A0H4W145_9SPHN</name>
<keyword evidence="8" id="KW-1185">Reference proteome</keyword>
<dbReference type="GO" id="GO:0008236">
    <property type="term" value="F:serine-type peptidase activity"/>
    <property type="evidence" value="ECO:0007669"/>
    <property type="project" value="UniProtKB-KW"/>
</dbReference>
<dbReference type="KEGG" id="ery:CP97_05915"/>
<dbReference type="CDD" id="cd07018">
    <property type="entry name" value="S49_SppA_67K_type"/>
    <property type="match status" value="1"/>
</dbReference>
<organism evidence="7 8">
    <name type="scientific">Aurantiacibacter atlanticus</name>
    <dbReference type="NCBI Taxonomy" id="1648404"/>
    <lineage>
        <taxon>Bacteria</taxon>
        <taxon>Pseudomonadati</taxon>
        <taxon>Pseudomonadota</taxon>
        <taxon>Alphaproteobacteria</taxon>
        <taxon>Sphingomonadales</taxon>
        <taxon>Erythrobacteraceae</taxon>
        <taxon>Aurantiacibacter</taxon>
    </lineage>
</organism>
<dbReference type="InterPro" id="IPR047217">
    <property type="entry name" value="S49_SppA_67K_type_N"/>
</dbReference>
<keyword evidence="3" id="KW-0378">Hydrolase</keyword>
<sequence>MGFARKVWRLLVGIKDGLSLLFLLLFFGLLFAALSARPNPGVVRDGALLLDLDGVVVEEASPIDPLQLLISQSVPIREYASRDLVRAIDAAAADKRIEALALDLTGFLGGGAVHMQEVAGALDRFHAADKKIFTYGFAYTDDALLLAAHSDEIWVDPMGGVAVTGPGGENLYYGDALARFNVTANVYRVGTYKSAVEPYTQNAMSPEARENTTQLLATLWQEWRANVRSARPDADIELVTGDVAAWLAASKNDLAQAALAAGLADRIGTRVEWGERIAQEVGEDRWNKKPGAFAATEFDPWLAHTDKGLDLGKDKRIGVITIAGEISDGDAGPGSAGAERIERLLDNALDDDLAALVVRVDSPGGTVTGSETIRRAILRHRAKGIPIVVSMGNYAASGGYWVATPAHRIFAEPETLTGSIGVFAVFPSFEDLLTEYGVNSDGVRTTGLSGQPDLLAGLTPEVDALLQGSVENTYARFLGLVSEARGISLERADELGQGRVWDGGAARQLGLIDQFGDLDAAIAWAAERADLGDGEYDVRFLGDDVPPYGSLFAQMMASGTETDARGHDLAATFARREMARLARVLDDVDRLMVTEGVQVRCMDCAVLPAGTAATTAPRRGGGVWELLARLTSN</sequence>
<dbReference type="SUPFAM" id="SSF52096">
    <property type="entry name" value="ClpP/crotonase"/>
    <property type="match status" value="2"/>
</dbReference>
<reference evidence="8" key="2">
    <citation type="submission" date="2015-04" db="EMBL/GenBank/DDBJ databases">
        <title>The complete genome sequence of Erythrobacter sp. s21-N3.</title>
        <authorList>
            <person name="Zhuang L."/>
            <person name="Liu Y."/>
            <person name="Shao Z."/>
        </authorList>
    </citation>
    <scope>NUCLEOTIDE SEQUENCE [LARGE SCALE GENOMIC DNA]</scope>
    <source>
        <strain evidence="8">s21-N3</strain>
    </source>
</reference>
<dbReference type="Gene3D" id="3.90.226.10">
    <property type="entry name" value="2-enoyl-CoA Hydratase, Chain A, domain 1"/>
    <property type="match status" value="2"/>
</dbReference>
<evidence type="ECO:0000256" key="4">
    <source>
        <dbReference type="ARBA" id="ARBA00022825"/>
    </source>
</evidence>
<dbReference type="PANTHER" id="PTHR33209">
    <property type="entry name" value="PROTEASE 4"/>
    <property type="match status" value="1"/>
</dbReference>
<evidence type="ECO:0000259" key="6">
    <source>
        <dbReference type="Pfam" id="PF01343"/>
    </source>
</evidence>
<dbReference type="GO" id="GO:0006465">
    <property type="term" value="P:signal peptide processing"/>
    <property type="evidence" value="ECO:0007669"/>
    <property type="project" value="InterPro"/>
</dbReference>
<reference evidence="7 8" key="1">
    <citation type="journal article" date="2015" name="Int. J. Syst. Evol. Microbiol.">
        <title>Erythrobacter atlanticus sp. nov., a bacterium from ocean sediment able to degrade polycyclic aromatic hydrocarbons.</title>
        <authorList>
            <person name="Zhuang L."/>
            <person name="Liu Y."/>
            <person name="Wang L."/>
            <person name="Wang W."/>
            <person name="Shao Z."/>
        </authorList>
    </citation>
    <scope>NUCLEOTIDE SEQUENCE [LARGE SCALE GENOMIC DNA]</scope>
    <source>
        <strain evidence="8">s21-N3</strain>
    </source>
</reference>
<dbReference type="Pfam" id="PF01343">
    <property type="entry name" value="Peptidase_S49"/>
    <property type="match status" value="2"/>
</dbReference>
<dbReference type="InterPro" id="IPR002142">
    <property type="entry name" value="Peptidase_S49"/>
</dbReference>
<evidence type="ECO:0000313" key="8">
    <source>
        <dbReference type="Proteomes" id="UP000059113"/>
    </source>
</evidence>
<evidence type="ECO:0000256" key="1">
    <source>
        <dbReference type="ARBA" id="ARBA00008683"/>
    </source>
</evidence>
<feature type="active site" description="Proton donor/acceptor" evidence="5">
    <location>
        <position position="193"/>
    </location>
</feature>
<dbReference type="Gene3D" id="6.20.330.10">
    <property type="match status" value="1"/>
</dbReference>
<dbReference type="PANTHER" id="PTHR33209:SF1">
    <property type="entry name" value="PEPTIDASE S49 DOMAIN-CONTAINING PROTEIN"/>
    <property type="match status" value="1"/>
</dbReference>